<name>A0AA41VUU1_PAPNU</name>
<sequence length="394" mass="44925">MEPKVLDWEAPKALLEYSASSRQRFFEIILYQVILNHSDMSPHWKSFFEQFKDCFDTGILRLSFLFQIRECLGKACNGKWSKMSSYISPLHFSYLLERFLYLVGSWKSIFFTTKSSLLETLACENWKANSKSESDTDPSLKNELYCLQPFLVEFSCHTLMSEKSTLKWFEKTDAAGKKDHPSLVSRLFILVCLDDVSSFLPLECRKILGLAKPSDNFYERVSSEVDYNRLSKVFAEVLQIIENPLVILYIGEIVQPFLDILDILYLKRTECVQQNAAIDLDAKCLGDKNVSSGNIGSMIRCSQPSRSSGEEEQFMENEHEHDSDLHGSYMMSVTNGVVCSVHFYVEKVIGVLDAAIAKSNLNASSVTEIVGSLLRQKSRLRRISAHPFEICHTS</sequence>
<dbReference type="InterPro" id="IPR039904">
    <property type="entry name" value="TRANK1"/>
</dbReference>
<proteinExistence type="predicted"/>
<gene>
    <name evidence="1" type="ORF">MKW94_009520</name>
</gene>
<organism evidence="1 2">
    <name type="scientific">Papaver nudicaule</name>
    <name type="common">Iceland poppy</name>
    <dbReference type="NCBI Taxonomy" id="74823"/>
    <lineage>
        <taxon>Eukaryota</taxon>
        <taxon>Viridiplantae</taxon>
        <taxon>Streptophyta</taxon>
        <taxon>Embryophyta</taxon>
        <taxon>Tracheophyta</taxon>
        <taxon>Spermatophyta</taxon>
        <taxon>Magnoliopsida</taxon>
        <taxon>Ranunculales</taxon>
        <taxon>Papaveraceae</taxon>
        <taxon>Papaveroideae</taxon>
        <taxon>Papaver</taxon>
    </lineage>
</organism>
<dbReference type="PANTHER" id="PTHR21529:SF4">
    <property type="entry name" value="TPR AND ANKYRIN REPEAT-CONTAINING PROTEIN 1"/>
    <property type="match status" value="1"/>
</dbReference>
<dbReference type="PANTHER" id="PTHR21529">
    <property type="entry name" value="MAMMARY TURMOR VIRUS RECEPTOR HOMOLOG 1, 2 MTVR1, 2"/>
    <property type="match status" value="1"/>
</dbReference>
<protein>
    <submittedName>
        <fullName evidence="1">Uncharacterized protein</fullName>
    </submittedName>
</protein>
<dbReference type="Proteomes" id="UP001177140">
    <property type="component" value="Unassembled WGS sequence"/>
</dbReference>
<evidence type="ECO:0000313" key="2">
    <source>
        <dbReference type="Proteomes" id="UP001177140"/>
    </source>
</evidence>
<comment type="caution">
    <text evidence="1">The sequence shown here is derived from an EMBL/GenBank/DDBJ whole genome shotgun (WGS) entry which is preliminary data.</text>
</comment>
<accession>A0AA41VUU1</accession>
<reference evidence="1" key="1">
    <citation type="submission" date="2022-03" db="EMBL/GenBank/DDBJ databases">
        <title>A functionally conserved STORR gene fusion in Papaver species that diverged 16.8 million years ago.</title>
        <authorList>
            <person name="Catania T."/>
        </authorList>
    </citation>
    <scope>NUCLEOTIDE SEQUENCE</scope>
    <source>
        <strain evidence="1">S-191538</strain>
    </source>
</reference>
<dbReference type="EMBL" id="JAJJMA010298691">
    <property type="protein sequence ID" value="MCL7047916.1"/>
    <property type="molecule type" value="Genomic_DNA"/>
</dbReference>
<keyword evidence="2" id="KW-1185">Reference proteome</keyword>
<dbReference type="AlphaFoldDB" id="A0AA41VUU1"/>
<evidence type="ECO:0000313" key="1">
    <source>
        <dbReference type="EMBL" id="MCL7047916.1"/>
    </source>
</evidence>